<reference evidence="3 4" key="1">
    <citation type="submission" date="2019-08" db="EMBL/GenBank/DDBJ databases">
        <title>Parahaliea maris sp. nov., isolated from the surface seawater.</title>
        <authorList>
            <person name="Liu Y."/>
        </authorList>
    </citation>
    <scope>NUCLEOTIDE SEQUENCE [LARGE SCALE GENOMIC DNA]</scope>
    <source>
        <strain evidence="3 4">HSLHS9</strain>
    </source>
</reference>
<dbReference type="SUPFAM" id="SSF47616">
    <property type="entry name" value="GST C-terminal domain-like"/>
    <property type="match status" value="1"/>
</dbReference>
<dbReference type="Gene3D" id="1.20.1050.10">
    <property type="match status" value="1"/>
</dbReference>
<dbReference type="Pfam" id="PF13417">
    <property type="entry name" value="GST_N_3"/>
    <property type="match status" value="1"/>
</dbReference>
<evidence type="ECO:0000259" key="2">
    <source>
        <dbReference type="PROSITE" id="PS50405"/>
    </source>
</evidence>
<dbReference type="Gene3D" id="3.40.30.10">
    <property type="entry name" value="Glutaredoxin"/>
    <property type="match status" value="1"/>
</dbReference>
<dbReference type="AlphaFoldDB" id="A0A5C9A9S0"/>
<keyword evidence="4" id="KW-1185">Reference proteome</keyword>
<evidence type="ECO:0000313" key="4">
    <source>
        <dbReference type="Proteomes" id="UP000321039"/>
    </source>
</evidence>
<dbReference type="PROSITE" id="PS50405">
    <property type="entry name" value="GST_CTER"/>
    <property type="match status" value="1"/>
</dbReference>
<dbReference type="InterPro" id="IPR004045">
    <property type="entry name" value="Glutathione_S-Trfase_N"/>
</dbReference>
<dbReference type="PANTHER" id="PTHR43968">
    <property type="match status" value="1"/>
</dbReference>
<comment type="caution">
    <text evidence="3">The sequence shown here is derived from an EMBL/GenBank/DDBJ whole genome shotgun (WGS) entry which is preliminary data.</text>
</comment>
<name>A0A5C9A9S0_9GAMM</name>
<protein>
    <submittedName>
        <fullName evidence="3">Glutathione S-transferase family protein</fullName>
    </submittedName>
</protein>
<accession>A0A5C9A9S0</accession>
<feature type="domain" description="GST N-terminal" evidence="1">
    <location>
        <begin position="31"/>
        <end position="110"/>
    </location>
</feature>
<dbReference type="InterPro" id="IPR010987">
    <property type="entry name" value="Glutathione-S-Trfase_C-like"/>
</dbReference>
<dbReference type="SUPFAM" id="SSF52833">
    <property type="entry name" value="Thioredoxin-like"/>
    <property type="match status" value="1"/>
</dbReference>
<dbReference type="GO" id="GO:0016740">
    <property type="term" value="F:transferase activity"/>
    <property type="evidence" value="ECO:0007669"/>
    <property type="project" value="UniProtKB-KW"/>
</dbReference>
<proteinExistence type="predicted"/>
<keyword evidence="3" id="KW-0808">Transferase</keyword>
<organism evidence="3 4">
    <name type="scientific">Parahaliea maris</name>
    <dbReference type="NCBI Taxonomy" id="2716870"/>
    <lineage>
        <taxon>Bacteria</taxon>
        <taxon>Pseudomonadati</taxon>
        <taxon>Pseudomonadota</taxon>
        <taxon>Gammaproteobacteria</taxon>
        <taxon>Cellvibrionales</taxon>
        <taxon>Halieaceae</taxon>
        <taxon>Parahaliea</taxon>
    </lineage>
</organism>
<gene>
    <name evidence="3" type="ORF">FV139_02595</name>
</gene>
<evidence type="ECO:0000313" key="3">
    <source>
        <dbReference type="EMBL" id="TXS96400.1"/>
    </source>
</evidence>
<dbReference type="InterPro" id="IPR036282">
    <property type="entry name" value="Glutathione-S-Trfase_C_sf"/>
</dbReference>
<dbReference type="PANTHER" id="PTHR43968:SF6">
    <property type="entry name" value="GLUTATHIONE S-TRANSFERASE OMEGA"/>
    <property type="match status" value="1"/>
</dbReference>
<sequence length="244" mass="26553">MRFIKFTGMVRAKLGILIPCRIAVSCSCGKPRMKLYNLDNSPYSARVRILIRQRDLPVDIVPPPVALRTDAFAQRFPLAKLPQLELDDGRSIGESAVILRYLNDIFPGTSPADPSPEARARDGMLASFADTHLAPALFPLFASLIGRADVGVESQLDLVRLQLQHLEALLASWPGDIGEPDVGDICLATVVAYTLEVGGALGAPDLMSGLEIANAWWNGVRQWPAVEQTLTEMLEAHRAFLAGL</sequence>
<dbReference type="EMBL" id="VRZA01000001">
    <property type="protein sequence ID" value="TXS96400.1"/>
    <property type="molecule type" value="Genomic_DNA"/>
</dbReference>
<dbReference type="GO" id="GO:0005737">
    <property type="term" value="C:cytoplasm"/>
    <property type="evidence" value="ECO:0007669"/>
    <property type="project" value="TreeGrafter"/>
</dbReference>
<dbReference type="PROSITE" id="PS50404">
    <property type="entry name" value="GST_NTER"/>
    <property type="match status" value="1"/>
</dbReference>
<feature type="domain" description="GST C-terminal" evidence="2">
    <location>
        <begin position="115"/>
        <end position="240"/>
    </location>
</feature>
<dbReference type="InterPro" id="IPR050983">
    <property type="entry name" value="GST_Omega/HSP26"/>
</dbReference>
<evidence type="ECO:0000259" key="1">
    <source>
        <dbReference type="PROSITE" id="PS50404"/>
    </source>
</evidence>
<dbReference type="InterPro" id="IPR036249">
    <property type="entry name" value="Thioredoxin-like_sf"/>
</dbReference>
<dbReference type="Proteomes" id="UP000321039">
    <property type="component" value="Unassembled WGS sequence"/>
</dbReference>